<keyword evidence="3" id="KW-1185">Reference proteome</keyword>
<evidence type="ECO:0000313" key="2">
    <source>
        <dbReference type="EMBL" id="KPV49369.1"/>
    </source>
</evidence>
<feature type="compositionally biased region" description="Basic and acidic residues" evidence="1">
    <location>
        <begin position="36"/>
        <end position="52"/>
    </location>
</feature>
<comment type="caution">
    <text evidence="2">The sequence shown here is derived from an EMBL/GenBank/DDBJ whole genome shotgun (WGS) entry which is preliminary data.</text>
</comment>
<dbReference type="Proteomes" id="UP000050509">
    <property type="component" value="Unassembled WGS sequence"/>
</dbReference>
<dbReference type="AlphaFoldDB" id="A0A0P9CUQ4"/>
<name>A0A0P9CUQ4_9CHLR</name>
<dbReference type="EMBL" id="LJCR01002019">
    <property type="protein sequence ID" value="KPV49369.1"/>
    <property type="molecule type" value="Genomic_DNA"/>
</dbReference>
<evidence type="ECO:0000256" key="1">
    <source>
        <dbReference type="SAM" id="MobiDB-lite"/>
    </source>
</evidence>
<accession>A0A0P9CUQ4</accession>
<sequence>MGFFSAISKAVFREYDRRIKRASLITEYGAAHHGHAHADHAEEAHADHAHDEGDAEIVNVPRGTPAEQPKH</sequence>
<feature type="region of interest" description="Disordered" evidence="1">
    <location>
        <begin position="32"/>
        <end position="71"/>
    </location>
</feature>
<reference evidence="2 3" key="1">
    <citation type="submission" date="2015-09" db="EMBL/GenBank/DDBJ databases">
        <title>Draft genome sequence of Kouleothrix aurantiaca JCM 19913.</title>
        <authorList>
            <person name="Hemp J."/>
        </authorList>
    </citation>
    <scope>NUCLEOTIDE SEQUENCE [LARGE SCALE GENOMIC DNA]</scope>
    <source>
        <strain evidence="2 3">COM-B</strain>
    </source>
</reference>
<protein>
    <submittedName>
        <fullName evidence="2">Uncharacterized protein</fullName>
    </submittedName>
</protein>
<gene>
    <name evidence="2" type="ORF">SE17_33050</name>
</gene>
<evidence type="ECO:0000313" key="3">
    <source>
        <dbReference type="Proteomes" id="UP000050509"/>
    </source>
</evidence>
<proteinExistence type="predicted"/>
<organism evidence="2 3">
    <name type="scientific">Kouleothrix aurantiaca</name>
    <dbReference type="NCBI Taxonomy" id="186479"/>
    <lineage>
        <taxon>Bacteria</taxon>
        <taxon>Bacillati</taxon>
        <taxon>Chloroflexota</taxon>
        <taxon>Chloroflexia</taxon>
        <taxon>Chloroflexales</taxon>
        <taxon>Roseiflexineae</taxon>
        <taxon>Roseiflexaceae</taxon>
        <taxon>Kouleothrix</taxon>
    </lineage>
</organism>